<name>Q2YPX8_BRUA2</name>
<dbReference type="EMBL" id="AM040264">
    <property type="protein sequence ID" value="CAJ11081.1"/>
    <property type="molecule type" value="Genomic_DNA"/>
</dbReference>
<evidence type="ECO:0000256" key="1">
    <source>
        <dbReference type="SAM" id="Phobius"/>
    </source>
</evidence>
<sequence length="48" mass="5447">MQWAPLLPGSPSLTICPLFLFFITARQSRLRQAPRSFRGRQTPPMSTS</sequence>
<proteinExistence type="predicted"/>
<keyword evidence="1" id="KW-1133">Transmembrane helix</keyword>
<dbReference type="Proteomes" id="UP000002719">
    <property type="component" value="Chromosome I"/>
</dbReference>
<keyword evidence="3" id="KW-1185">Reference proteome</keyword>
<evidence type="ECO:0000313" key="2">
    <source>
        <dbReference type="EMBL" id="CAJ11081.1"/>
    </source>
</evidence>
<protein>
    <submittedName>
        <fullName evidence="2">Uncharacterized protein</fullName>
    </submittedName>
</protein>
<keyword evidence="1" id="KW-0812">Transmembrane</keyword>
<reference evidence="2 3" key="1">
    <citation type="journal article" date="2005" name="Infect. Immun.">
        <title>Whole-genome analyses of speciation events in pathogenic Brucellae.</title>
        <authorList>
            <consortium name="Microbial Genomics Group"/>
            <consortium name="Lawrence Livermore National Laboratory"/>
            <consortium name="and the Genome Analysis Group"/>
            <consortium name="Oak Ridge National Laboratory"/>
            <person name="Chain P."/>
            <person name="Comerci D.J."/>
            <person name="Tolmasky M.E."/>
            <person name="Larimer F.W."/>
            <person name="Malfatti S."/>
            <person name="Vergez L.M."/>
            <person name="Aguero F."/>
            <person name="Land M.L."/>
            <person name="Ugalde R.A."/>
            <person name="Garcia E."/>
        </authorList>
    </citation>
    <scope>NUCLEOTIDE SEQUENCE [LARGE SCALE GENOMIC DNA]</scope>
    <source>
        <strain evidence="2 3">2308</strain>
    </source>
</reference>
<keyword evidence="1" id="KW-0472">Membrane</keyword>
<dbReference type="KEGG" id="bmf:BAB1_1125"/>
<evidence type="ECO:0000313" key="3">
    <source>
        <dbReference type="Proteomes" id="UP000002719"/>
    </source>
</evidence>
<gene>
    <name evidence="2" type="ordered locus">BAB1_1125</name>
</gene>
<dbReference type="AlphaFoldDB" id="Q2YPX8"/>
<feature type="transmembrane region" description="Helical" evidence="1">
    <location>
        <begin position="6"/>
        <end position="25"/>
    </location>
</feature>
<accession>Q2YPX8</accession>
<dbReference type="HOGENOM" id="CLU_3150247_0_0_5"/>
<organism evidence="2 3">
    <name type="scientific">Brucella abortus (strain 2308)</name>
    <dbReference type="NCBI Taxonomy" id="359391"/>
    <lineage>
        <taxon>Bacteria</taxon>
        <taxon>Pseudomonadati</taxon>
        <taxon>Pseudomonadota</taxon>
        <taxon>Alphaproteobacteria</taxon>
        <taxon>Hyphomicrobiales</taxon>
        <taxon>Brucellaceae</taxon>
        <taxon>Brucella/Ochrobactrum group</taxon>
        <taxon>Brucella</taxon>
    </lineage>
</organism>